<keyword evidence="2" id="KW-1015">Disulfide bond</keyword>
<keyword evidence="4" id="KW-1185">Reference proteome</keyword>
<evidence type="ECO:0000313" key="3">
    <source>
        <dbReference type="Ensembl" id="ENSZLMP00000006277.1"/>
    </source>
</evidence>
<dbReference type="Proteomes" id="UP000694401">
    <property type="component" value="Unassembled WGS sequence"/>
</dbReference>
<reference evidence="3" key="2">
    <citation type="submission" date="2025-09" db="UniProtKB">
        <authorList>
            <consortium name="Ensembl"/>
        </authorList>
    </citation>
    <scope>IDENTIFICATION</scope>
</reference>
<proteinExistence type="predicted"/>
<dbReference type="GO" id="GO:0030246">
    <property type="term" value="F:carbohydrate binding"/>
    <property type="evidence" value="ECO:0007669"/>
    <property type="project" value="UniProtKB-KW"/>
</dbReference>
<dbReference type="InterPro" id="IPR051379">
    <property type="entry name" value="C-type_Lectin_Receptor_IMM"/>
</dbReference>
<keyword evidence="1" id="KW-0430">Lectin</keyword>
<dbReference type="PANTHER" id="PTHR46746">
    <property type="entry name" value="KILLER CELL LECTIN-LIKE RECEPTOR SUBFAMILY F MEMBER 2"/>
    <property type="match status" value="1"/>
</dbReference>
<evidence type="ECO:0000256" key="2">
    <source>
        <dbReference type="ARBA" id="ARBA00023157"/>
    </source>
</evidence>
<dbReference type="InterPro" id="IPR016186">
    <property type="entry name" value="C-type_lectin-like/link_sf"/>
</dbReference>
<evidence type="ECO:0000313" key="4">
    <source>
        <dbReference type="Proteomes" id="UP000694401"/>
    </source>
</evidence>
<dbReference type="PANTHER" id="PTHR46746:SF9">
    <property type="entry name" value="CD209 ANTIGEN-LIKE PROTEIN C-LIKE"/>
    <property type="match status" value="1"/>
</dbReference>
<sequence length="96" mass="10488">VDCFKDGIWGIEGRRHCRSLVTGACQAADSFTCGEQKKAFTPDSTSCSKGWRRFQGNCYFLSSDTMSWAESEQNCTGMGSQLVVINSEAEQVCAQG</sequence>
<reference evidence="3" key="1">
    <citation type="submission" date="2025-08" db="UniProtKB">
        <authorList>
            <consortium name="Ensembl"/>
        </authorList>
    </citation>
    <scope>IDENTIFICATION</scope>
</reference>
<dbReference type="Ensembl" id="ENSZLMT00000006463.1">
    <property type="protein sequence ID" value="ENSZLMP00000006277.1"/>
    <property type="gene ID" value="ENSZLMG00000004428.1"/>
</dbReference>
<dbReference type="InterPro" id="IPR016187">
    <property type="entry name" value="CTDL_fold"/>
</dbReference>
<dbReference type="SUPFAM" id="SSF56436">
    <property type="entry name" value="C-type lectin-like"/>
    <property type="match status" value="1"/>
</dbReference>
<protein>
    <submittedName>
        <fullName evidence="3">Uncharacterized protein</fullName>
    </submittedName>
</protein>
<accession>A0A8D2NYQ1</accession>
<name>A0A8D2NYQ1_ZOSLA</name>
<dbReference type="AlphaFoldDB" id="A0A8D2NYQ1"/>
<dbReference type="Gene3D" id="3.10.100.10">
    <property type="entry name" value="Mannose-Binding Protein A, subunit A"/>
    <property type="match status" value="1"/>
</dbReference>
<organism evidence="3 4">
    <name type="scientific">Zosterops lateralis melanops</name>
    <dbReference type="NCBI Taxonomy" id="1220523"/>
    <lineage>
        <taxon>Eukaryota</taxon>
        <taxon>Metazoa</taxon>
        <taxon>Chordata</taxon>
        <taxon>Craniata</taxon>
        <taxon>Vertebrata</taxon>
        <taxon>Euteleostomi</taxon>
        <taxon>Archelosauria</taxon>
        <taxon>Archosauria</taxon>
        <taxon>Dinosauria</taxon>
        <taxon>Saurischia</taxon>
        <taxon>Theropoda</taxon>
        <taxon>Coelurosauria</taxon>
        <taxon>Aves</taxon>
        <taxon>Neognathae</taxon>
        <taxon>Neoaves</taxon>
        <taxon>Telluraves</taxon>
        <taxon>Australaves</taxon>
        <taxon>Passeriformes</taxon>
        <taxon>Sylvioidea</taxon>
        <taxon>Zosteropidae</taxon>
        <taxon>Zosterops</taxon>
    </lineage>
</organism>
<evidence type="ECO:0000256" key="1">
    <source>
        <dbReference type="ARBA" id="ARBA00022734"/>
    </source>
</evidence>